<dbReference type="FunFam" id="3.40.980.10:FF:000004">
    <property type="entry name" value="Molybdopterin molybdenumtransferase"/>
    <property type="match status" value="1"/>
</dbReference>
<name>A0A0B5FPW0_9BACT</name>
<keyword evidence="5 11" id="KW-0500">Molybdenum</keyword>
<accession>A0A0B5FPW0</accession>
<dbReference type="Gene3D" id="3.90.105.10">
    <property type="entry name" value="Molybdopterin biosynthesis moea protein, domain 2"/>
    <property type="match status" value="1"/>
</dbReference>
<dbReference type="InterPro" id="IPR005110">
    <property type="entry name" value="MoeA_linker/N"/>
</dbReference>
<dbReference type="GO" id="GO:0006777">
    <property type="term" value="P:Mo-molybdopterin cofactor biosynthetic process"/>
    <property type="evidence" value="ECO:0007669"/>
    <property type="project" value="UniProtKB-UniRule"/>
</dbReference>
<dbReference type="SUPFAM" id="SSF63882">
    <property type="entry name" value="MoeA N-terminal region -like"/>
    <property type="match status" value="1"/>
</dbReference>
<evidence type="ECO:0000313" key="13">
    <source>
        <dbReference type="EMBL" id="AJF06090.1"/>
    </source>
</evidence>
<evidence type="ECO:0000256" key="1">
    <source>
        <dbReference type="ARBA" id="ARBA00001946"/>
    </source>
</evidence>
<dbReference type="InterPro" id="IPR038987">
    <property type="entry name" value="MoeA-like"/>
</dbReference>
<organism evidence="13 14">
    <name type="scientific">Geoalkalibacter subterraneus</name>
    <dbReference type="NCBI Taxonomy" id="483547"/>
    <lineage>
        <taxon>Bacteria</taxon>
        <taxon>Pseudomonadati</taxon>
        <taxon>Thermodesulfobacteriota</taxon>
        <taxon>Desulfuromonadia</taxon>
        <taxon>Desulfuromonadales</taxon>
        <taxon>Geoalkalibacteraceae</taxon>
        <taxon>Geoalkalibacter</taxon>
    </lineage>
</organism>
<evidence type="ECO:0000259" key="12">
    <source>
        <dbReference type="SMART" id="SM00852"/>
    </source>
</evidence>
<dbReference type="InterPro" id="IPR036425">
    <property type="entry name" value="MoaB/Mog-like_dom_sf"/>
</dbReference>
<dbReference type="GO" id="GO:0061599">
    <property type="term" value="F:molybdopterin molybdotransferase activity"/>
    <property type="evidence" value="ECO:0007669"/>
    <property type="project" value="UniProtKB-UniRule"/>
</dbReference>
<dbReference type="NCBIfam" id="TIGR00177">
    <property type="entry name" value="molyb_syn"/>
    <property type="match status" value="1"/>
</dbReference>
<dbReference type="NCBIfam" id="NF045515">
    <property type="entry name" value="Glp_gephyrin"/>
    <property type="match status" value="1"/>
</dbReference>
<dbReference type="Pfam" id="PF03453">
    <property type="entry name" value="MoeA_N"/>
    <property type="match status" value="1"/>
</dbReference>
<dbReference type="Gene3D" id="3.40.980.10">
    <property type="entry name" value="MoaB/Mog-like domain"/>
    <property type="match status" value="1"/>
</dbReference>
<reference evidence="13 14" key="1">
    <citation type="journal article" date="2015" name="Genome Announc.">
        <title>Genomes of Geoalkalibacter ferrihydriticus Z-0531T and Geoalkalibacter subterraneus Red1T, Two Haloalkaliphilic Metal-Reducing Deltaproteobacteria.</title>
        <authorList>
            <person name="Badalamenti J.P."/>
            <person name="Krajmalnik-Brown R."/>
            <person name="Torres C.I."/>
            <person name="Bond D.R."/>
        </authorList>
    </citation>
    <scope>NUCLEOTIDE SEQUENCE [LARGE SCALE GENOMIC DNA]</scope>
    <source>
        <strain evidence="13 14">Red1</strain>
    </source>
</reference>
<dbReference type="Pfam" id="PF00994">
    <property type="entry name" value="MoCF_biosynth"/>
    <property type="match status" value="1"/>
</dbReference>
<dbReference type="GO" id="GO:0005829">
    <property type="term" value="C:cytosol"/>
    <property type="evidence" value="ECO:0007669"/>
    <property type="project" value="TreeGrafter"/>
</dbReference>
<keyword evidence="9 11" id="KW-0501">Molybdenum cofactor biosynthesis</keyword>
<dbReference type="PANTHER" id="PTHR10192:SF5">
    <property type="entry name" value="GEPHYRIN"/>
    <property type="match status" value="1"/>
</dbReference>
<dbReference type="HOGENOM" id="CLU_010186_7_0_7"/>
<evidence type="ECO:0000256" key="8">
    <source>
        <dbReference type="ARBA" id="ARBA00022842"/>
    </source>
</evidence>
<keyword evidence="7 11" id="KW-0479">Metal-binding</keyword>
<evidence type="ECO:0000256" key="6">
    <source>
        <dbReference type="ARBA" id="ARBA00022679"/>
    </source>
</evidence>
<dbReference type="Pfam" id="PF03454">
    <property type="entry name" value="MoeA_C"/>
    <property type="match status" value="1"/>
</dbReference>
<gene>
    <name evidence="13" type="ORF">GSUB_05255</name>
</gene>
<keyword evidence="6 11" id="KW-0808">Transferase</keyword>
<dbReference type="UniPathway" id="UPA00344"/>
<evidence type="ECO:0000256" key="11">
    <source>
        <dbReference type="RuleBase" id="RU365090"/>
    </source>
</evidence>
<dbReference type="STRING" id="483547.GSUB_05255"/>
<dbReference type="RefSeq" id="WP_040199568.1">
    <property type="nucleotide sequence ID" value="NZ_CP010311.1"/>
</dbReference>
<dbReference type="Proteomes" id="UP000035036">
    <property type="component" value="Chromosome"/>
</dbReference>
<protein>
    <recommendedName>
        <fullName evidence="11">Molybdopterin molybdenumtransferase</fullName>
        <ecNumber evidence="11">2.10.1.1</ecNumber>
    </recommendedName>
</protein>
<dbReference type="EC" id="2.10.1.1" evidence="11"/>
<feature type="domain" description="MoaB/Mog" evidence="12">
    <location>
        <begin position="175"/>
        <end position="312"/>
    </location>
</feature>
<dbReference type="SMART" id="SM00852">
    <property type="entry name" value="MoCF_biosynth"/>
    <property type="match status" value="1"/>
</dbReference>
<dbReference type="InterPro" id="IPR036688">
    <property type="entry name" value="MoeA_C_domain_IV_sf"/>
</dbReference>
<dbReference type="Gene3D" id="2.40.340.10">
    <property type="entry name" value="MoeA, C-terminal, domain IV"/>
    <property type="match status" value="1"/>
</dbReference>
<comment type="pathway">
    <text evidence="3 11">Cofactor biosynthesis; molybdopterin biosynthesis.</text>
</comment>
<dbReference type="InterPro" id="IPR005111">
    <property type="entry name" value="MoeA_C_domain_IV"/>
</dbReference>
<dbReference type="SUPFAM" id="SSF53218">
    <property type="entry name" value="Molybdenum cofactor biosynthesis proteins"/>
    <property type="match status" value="1"/>
</dbReference>
<evidence type="ECO:0000256" key="4">
    <source>
        <dbReference type="ARBA" id="ARBA00010763"/>
    </source>
</evidence>
<comment type="similarity">
    <text evidence="4 11">Belongs to the MoeA family.</text>
</comment>
<evidence type="ECO:0000256" key="2">
    <source>
        <dbReference type="ARBA" id="ARBA00002901"/>
    </source>
</evidence>
<comment type="catalytic activity">
    <reaction evidence="10">
        <text>adenylyl-molybdopterin + molybdate = Mo-molybdopterin + AMP + H(+)</text>
        <dbReference type="Rhea" id="RHEA:35047"/>
        <dbReference type="ChEBI" id="CHEBI:15378"/>
        <dbReference type="ChEBI" id="CHEBI:36264"/>
        <dbReference type="ChEBI" id="CHEBI:62727"/>
        <dbReference type="ChEBI" id="CHEBI:71302"/>
        <dbReference type="ChEBI" id="CHEBI:456215"/>
        <dbReference type="EC" id="2.10.1.1"/>
    </reaction>
</comment>
<dbReference type="KEGG" id="gsb:GSUB_05255"/>
<evidence type="ECO:0000256" key="10">
    <source>
        <dbReference type="ARBA" id="ARBA00047317"/>
    </source>
</evidence>
<evidence type="ECO:0000256" key="3">
    <source>
        <dbReference type="ARBA" id="ARBA00005046"/>
    </source>
</evidence>
<comment type="cofactor">
    <cofactor evidence="1 11">
        <name>Mg(2+)</name>
        <dbReference type="ChEBI" id="CHEBI:18420"/>
    </cofactor>
</comment>
<dbReference type="OrthoDB" id="9804758at2"/>
<keyword evidence="14" id="KW-1185">Reference proteome</keyword>
<evidence type="ECO:0000256" key="7">
    <source>
        <dbReference type="ARBA" id="ARBA00022723"/>
    </source>
</evidence>
<dbReference type="Gene3D" id="2.170.190.11">
    <property type="entry name" value="Molybdopterin biosynthesis moea protein, domain 3"/>
    <property type="match status" value="1"/>
</dbReference>
<evidence type="ECO:0000256" key="9">
    <source>
        <dbReference type="ARBA" id="ARBA00023150"/>
    </source>
</evidence>
<dbReference type="GO" id="GO:0046872">
    <property type="term" value="F:metal ion binding"/>
    <property type="evidence" value="ECO:0007669"/>
    <property type="project" value="UniProtKB-UniRule"/>
</dbReference>
<dbReference type="EMBL" id="CP010311">
    <property type="protein sequence ID" value="AJF06090.1"/>
    <property type="molecule type" value="Genomic_DNA"/>
</dbReference>
<dbReference type="InterPro" id="IPR036135">
    <property type="entry name" value="MoeA_linker/N_sf"/>
</dbReference>
<evidence type="ECO:0000313" key="14">
    <source>
        <dbReference type="Proteomes" id="UP000035036"/>
    </source>
</evidence>
<dbReference type="FunFam" id="2.170.190.11:FF:000001">
    <property type="entry name" value="Molybdopterin molybdenumtransferase"/>
    <property type="match status" value="1"/>
</dbReference>
<dbReference type="CDD" id="cd00887">
    <property type="entry name" value="MoeA"/>
    <property type="match status" value="1"/>
</dbReference>
<dbReference type="InterPro" id="IPR001453">
    <property type="entry name" value="MoaB/Mog_dom"/>
</dbReference>
<evidence type="ECO:0000256" key="5">
    <source>
        <dbReference type="ARBA" id="ARBA00022505"/>
    </source>
</evidence>
<keyword evidence="8 11" id="KW-0460">Magnesium</keyword>
<dbReference type="PANTHER" id="PTHR10192">
    <property type="entry name" value="MOLYBDOPTERIN BIOSYNTHESIS PROTEIN"/>
    <property type="match status" value="1"/>
</dbReference>
<dbReference type="AlphaFoldDB" id="A0A0B5FPW0"/>
<dbReference type="SUPFAM" id="SSF63867">
    <property type="entry name" value="MoeA C-terminal domain-like"/>
    <property type="match status" value="1"/>
</dbReference>
<proteinExistence type="inferred from homology"/>
<sequence>MSICFEDARAMILENVPTLGVERVPLLDACGRVLAEDVIAPWPMPLCDNSAMDGFAVRAADCREGVTLRISGYIPAGGRPEPSVEPGCAVKIMTGAPIPPQCDAVVPFEETEESGDSVKLTAPVALRQHIRFHGEDVSPGDVIIPAATVLRPPEISMLASMGMVMVPVHRRPRVAILSTGDELIELGQPPAEGKIINSNSFSLAAAVRECGGEPVMLGIALDTPEDHRRKLTEGLSCDALITSAGVSAGDRDFVRDVLADLGARQLFWKVAIKPGGPTAFSLKGQTPIFSLPGNPVSTMITFEQFVRPALLRMMGHQRVVRPFVKGVLKEDTKKKPGKVNFIRVRVTIEDGRYTASTAGDQHTGILRTMVCANGLAVLPREATFLPAGTEVDLQILRDEVTMLP</sequence>
<comment type="function">
    <text evidence="2 11">Catalyzes the insertion of molybdate into adenylated molybdopterin with the concomitant release of AMP.</text>
</comment>